<feature type="binding site" evidence="3">
    <location>
        <position position="104"/>
    </location>
    <ligand>
        <name>substrate</name>
    </ligand>
</feature>
<dbReference type="Proteomes" id="UP000400981">
    <property type="component" value="Unassembled WGS sequence"/>
</dbReference>
<comment type="cofactor">
    <cofactor evidence="3">
        <name>Zn(2+)</name>
        <dbReference type="ChEBI" id="CHEBI:29105"/>
    </cofactor>
    <text evidence="3">Binds 1 divalent metal cation per subunit.</text>
</comment>
<feature type="binding site" evidence="3">
    <location>
        <position position="21"/>
    </location>
    <ligand>
        <name>a divalent metal cation</name>
        <dbReference type="ChEBI" id="CHEBI:60240"/>
    </ligand>
</feature>
<dbReference type="Gene3D" id="2.120.10.30">
    <property type="entry name" value="TolB, C-terminal domain"/>
    <property type="match status" value="1"/>
</dbReference>
<keyword evidence="6" id="KW-1185">Reference proteome</keyword>
<dbReference type="EMBL" id="CABPSH010000001">
    <property type="protein sequence ID" value="VVD60199.1"/>
    <property type="molecule type" value="Genomic_DNA"/>
</dbReference>
<dbReference type="PANTHER" id="PTHR10907:SF47">
    <property type="entry name" value="REGUCALCIN"/>
    <property type="match status" value="1"/>
</dbReference>
<dbReference type="SUPFAM" id="SSF63829">
    <property type="entry name" value="Calcium-dependent phosphotriesterase"/>
    <property type="match status" value="1"/>
</dbReference>
<evidence type="ECO:0000259" key="4">
    <source>
        <dbReference type="Pfam" id="PF08450"/>
    </source>
</evidence>
<dbReference type="PANTHER" id="PTHR10907">
    <property type="entry name" value="REGUCALCIN"/>
    <property type="match status" value="1"/>
</dbReference>
<evidence type="ECO:0000256" key="1">
    <source>
        <dbReference type="ARBA" id="ARBA00008853"/>
    </source>
</evidence>
<dbReference type="InterPro" id="IPR005511">
    <property type="entry name" value="SMP-30"/>
</dbReference>
<dbReference type="AlphaFoldDB" id="A0A5E4RDN9"/>
<feature type="domain" description="SMP-30/Gluconolactonase/LRE-like region" evidence="4">
    <location>
        <begin position="19"/>
        <end position="266"/>
    </location>
</feature>
<feature type="active site" description="Proton donor/acceptor" evidence="2">
    <location>
        <position position="207"/>
    </location>
</feature>
<feature type="binding site" evidence="3">
    <location>
        <position position="154"/>
    </location>
    <ligand>
        <name>a divalent metal cation</name>
        <dbReference type="ChEBI" id="CHEBI:60240"/>
    </ligand>
</feature>
<reference evidence="5 6" key="1">
    <citation type="submission" date="2019-08" db="EMBL/GenBank/DDBJ databases">
        <authorList>
            <person name="Peeters C."/>
        </authorList>
    </citation>
    <scope>NUCLEOTIDE SEQUENCE [LARGE SCALE GENOMIC DNA]</scope>
    <source>
        <strain evidence="5 6">LMG 31012</strain>
    </source>
</reference>
<keyword evidence="3" id="KW-0862">Zinc</keyword>
<accession>A0A5E4RDN9</accession>
<evidence type="ECO:0000256" key="2">
    <source>
        <dbReference type="PIRSR" id="PIRSR605511-1"/>
    </source>
</evidence>
<evidence type="ECO:0000313" key="6">
    <source>
        <dbReference type="Proteomes" id="UP000400981"/>
    </source>
</evidence>
<dbReference type="InterPro" id="IPR013658">
    <property type="entry name" value="SGL"/>
</dbReference>
<dbReference type="InterPro" id="IPR011042">
    <property type="entry name" value="6-blade_b-propeller_TolB-like"/>
</dbReference>
<organism evidence="5 6">
    <name type="scientific">Pandoraea eparura</name>
    <dbReference type="NCBI Taxonomy" id="2508291"/>
    <lineage>
        <taxon>Bacteria</taxon>
        <taxon>Pseudomonadati</taxon>
        <taxon>Pseudomonadota</taxon>
        <taxon>Betaproteobacteria</taxon>
        <taxon>Burkholderiales</taxon>
        <taxon>Burkholderiaceae</taxon>
        <taxon>Pandoraea</taxon>
    </lineage>
</organism>
<gene>
    <name evidence="5" type="ORF">PEP31012_00061</name>
</gene>
<dbReference type="GO" id="GO:0005509">
    <property type="term" value="F:calcium ion binding"/>
    <property type="evidence" value="ECO:0007669"/>
    <property type="project" value="TreeGrafter"/>
</dbReference>
<dbReference type="PRINTS" id="PR01790">
    <property type="entry name" value="SMP30FAMILY"/>
</dbReference>
<comment type="similarity">
    <text evidence="1">Belongs to the SMP-30/CGR1 family.</text>
</comment>
<evidence type="ECO:0000256" key="3">
    <source>
        <dbReference type="PIRSR" id="PIRSR605511-2"/>
    </source>
</evidence>
<feature type="binding site" evidence="3">
    <location>
        <position position="106"/>
    </location>
    <ligand>
        <name>substrate</name>
    </ligand>
</feature>
<feature type="binding site" evidence="3">
    <location>
        <position position="207"/>
    </location>
    <ligand>
        <name>a divalent metal cation</name>
        <dbReference type="ChEBI" id="CHEBI:60240"/>
    </ligand>
</feature>
<proteinExistence type="inferred from homology"/>
<evidence type="ECO:0000313" key="5">
    <source>
        <dbReference type="EMBL" id="VVD60199.1"/>
    </source>
</evidence>
<name>A0A5E4RDN9_9BURK</name>
<dbReference type="GO" id="GO:0019853">
    <property type="term" value="P:L-ascorbic acid biosynthetic process"/>
    <property type="evidence" value="ECO:0007669"/>
    <property type="project" value="TreeGrafter"/>
</dbReference>
<dbReference type="OrthoDB" id="9775406at2"/>
<dbReference type="GO" id="GO:0004341">
    <property type="term" value="F:gluconolactonase activity"/>
    <property type="evidence" value="ECO:0007669"/>
    <property type="project" value="TreeGrafter"/>
</dbReference>
<protein>
    <submittedName>
        <fullName evidence="5">Gluconolactonase</fullName>
    </submittedName>
</protein>
<dbReference type="Pfam" id="PF08450">
    <property type="entry name" value="SGL"/>
    <property type="match status" value="1"/>
</dbReference>
<sequence length="305" mass="33145">MDLSRTSTLAPVADVVAQLGECPRWDERRGVLWWVDIVAPALHALTPASGDVRTLSMDEDIGCFALTEDGGFIAGMRSGVWLLDGEGRKVRQLHALGEDTATHRFNDGRCDTAGRFWVSTVDEAKACGDASLYCVSGAQGEAMARIDTGFMTGNGLAFSPDGRWLYYSDTPRYKVYRRAFDAATGNVGPRETWLTFTPTETDRARPDGAAVDAEGCYWSALYEGGRVVRISPQGKVLAEYALPVQCPTMCAFGGDDLRTLYVTTARAGRPADELARQPHAGRLFAMHVDVPGLPEPRSALRTTTD</sequence>
<keyword evidence="3" id="KW-0479">Metal-binding</keyword>
<dbReference type="RefSeq" id="WP_150587384.1">
    <property type="nucleotide sequence ID" value="NZ_CABPSH010000001.1"/>
</dbReference>